<sequence>MSSNPIRARMISPDEGHHVLHPTGALMNIKVFANETGGLYSLMETVLPPGGVVPRHIHTGEDENNFILEGQLTMQIGEDFHLAGPGSYVVAPRGVQQYFKNDGDSNCRFLTTFTPGGAEGFFREAGELIRRLAPEKPSREELLQLQQRYGLSYL</sequence>
<name>A0ABT0F146_9PSED</name>
<dbReference type="RefSeq" id="WP_247292027.1">
    <property type="nucleotide sequence ID" value="NZ_JAKNRW010000012.1"/>
</dbReference>
<gene>
    <name evidence="2" type="ORF">L9059_16345</name>
</gene>
<evidence type="ECO:0000259" key="1">
    <source>
        <dbReference type="Pfam" id="PF07883"/>
    </source>
</evidence>
<dbReference type="InterPro" id="IPR011051">
    <property type="entry name" value="RmlC_Cupin_sf"/>
</dbReference>
<dbReference type="InterPro" id="IPR013096">
    <property type="entry name" value="Cupin_2"/>
</dbReference>
<feature type="domain" description="Cupin type-2" evidence="1">
    <location>
        <begin position="45"/>
        <end position="112"/>
    </location>
</feature>
<proteinExistence type="predicted"/>
<reference evidence="2 3" key="1">
    <citation type="submission" date="2022-02" db="EMBL/GenBank/DDBJ databases">
        <title>Comparative genomics of the first Antarctic Pseudomonas spp. capable of biotransforming 2,4,6-Trinitrotoluene.</title>
        <authorList>
            <person name="Cabrera M.A."/>
            <person name="Marquez S.L."/>
            <person name="Perez-Donoso J.M."/>
        </authorList>
    </citation>
    <scope>NUCLEOTIDE SEQUENCE [LARGE SCALE GENOMIC DNA]</scope>
    <source>
        <strain evidence="2 3">TNT19</strain>
    </source>
</reference>
<dbReference type="PANTHER" id="PTHR36440:SF1">
    <property type="entry name" value="PUTATIVE (AFU_ORTHOLOGUE AFUA_8G07350)-RELATED"/>
    <property type="match status" value="1"/>
</dbReference>
<comment type="caution">
    <text evidence="2">The sequence shown here is derived from an EMBL/GenBank/DDBJ whole genome shotgun (WGS) entry which is preliminary data.</text>
</comment>
<dbReference type="SUPFAM" id="SSF51182">
    <property type="entry name" value="RmlC-like cupins"/>
    <property type="match status" value="1"/>
</dbReference>
<keyword evidence="3" id="KW-1185">Reference proteome</keyword>
<dbReference type="Gene3D" id="2.60.120.10">
    <property type="entry name" value="Jelly Rolls"/>
    <property type="match status" value="1"/>
</dbReference>
<evidence type="ECO:0000313" key="3">
    <source>
        <dbReference type="Proteomes" id="UP001299876"/>
    </source>
</evidence>
<dbReference type="Proteomes" id="UP001299876">
    <property type="component" value="Unassembled WGS sequence"/>
</dbReference>
<dbReference type="InterPro" id="IPR053146">
    <property type="entry name" value="QDO-like"/>
</dbReference>
<protein>
    <submittedName>
        <fullName evidence="2">Cupin domain-containing protein</fullName>
    </submittedName>
</protein>
<dbReference type="PANTHER" id="PTHR36440">
    <property type="entry name" value="PUTATIVE (AFU_ORTHOLOGUE AFUA_8G07350)-RELATED"/>
    <property type="match status" value="1"/>
</dbReference>
<dbReference type="Pfam" id="PF07883">
    <property type="entry name" value="Cupin_2"/>
    <property type="match status" value="1"/>
</dbReference>
<dbReference type="EMBL" id="JAKNRW010000012">
    <property type="protein sequence ID" value="MCK1791733.1"/>
    <property type="molecule type" value="Genomic_DNA"/>
</dbReference>
<evidence type="ECO:0000313" key="2">
    <source>
        <dbReference type="EMBL" id="MCK1791733.1"/>
    </source>
</evidence>
<dbReference type="InterPro" id="IPR014710">
    <property type="entry name" value="RmlC-like_jellyroll"/>
</dbReference>
<accession>A0ABT0F146</accession>
<organism evidence="2 3">
    <name type="scientific">Pseudomonas violetae</name>
    <dbReference type="NCBI Taxonomy" id="2915813"/>
    <lineage>
        <taxon>Bacteria</taxon>
        <taxon>Pseudomonadati</taxon>
        <taxon>Pseudomonadota</taxon>
        <taxon>Gammaproteobacteria</taxon>
        <taxon>Pseudomonadales</taxon>
        <taxon>Pseudomonadaceae</taxon>
        <taxon>Pseudomonas</taxon>
    </lineage>
</organism>